<keyword evidence="1" id="KW-0472">Membrane</keyword>
<accession>A0A1X0QRA7</accession>
<feature type="transmembrane region" description="Helical" evidence="1">
    <location>
        <begin position="90"/>
        <end position="110"/>
    </location>
</feature>
<dbReference type="AlphaFoldDB" id="A0A1X0QRA7"/>
<evidence type="ECO:0000313" key="2">
    <source>
        <dbReference type="EMBL" id="ORE02274.1"/>
    </source>
</evidence>
<keyword evidence="1" id="KW-0812">Transmembrane</keyword>
<gene>
    <name evidence="2" type="ORF">BCV72DRAFT_338830</name>
</gene>
<sequence length="348" mass="39351">MSFSITAQSQWHQFVSTYLTECVHPSLDQSMPTSRRDNVSTTIDYVFLSQSLKSHRTRSSVTFINSFWTDHALLSVFFKFSSSQQGKCRIYPIILNLVISFVPLYLTFIFQLRVPHSPQDLWDQVKQEAKRITRSHQRNHLLTNHSLPDSLHPRLSSIEAKISHIQQNLADSKALKARKHWQEHGELFADSIRAQLIVNFLPTPAELQDTTVYFSRSLFTPSLIDQSSVNGLLETIPKSDGINSNEADLLLDPFTLDELLTATNRAPRRSSPGLDGLPHEILKLSFFHIGILCLAAQVFDDALLTGIFLASWQNTCISLLLKKGDLTTPEIGVQLFSLMPTPKFSPAY</sequence>
<evidence type="ECO:0000256" key="1">
    <source>
        <dbReference type="SAM" id="Phobius"/>
    </source>
</evidence>
<dbReference type="EMBL" id="KV922061">
    <property type="protein sequence ID" value="ORE02274.1"/>
    <property type="molecule type" value="Genomic_DNA"/>
</dbReference>
<dbReference type="Proteomes" id="UP000242414">
    <property type="component" value="Unassembled WGS sequence"/>
</dbReference>
<dbReference type="VEuPathDB" id="FungiDB:BCV72DRAFT_338830"/>
<keyword evidence="1" id="KW-1133">Transmembrane helix</keyword>
<proteinExistence type="predicted"/>
<name>A0A1X0QRA7_RHIZD</name>
<protein>
    <submittedName>
        <fullName evidence="2">Uncharacterized protein</fullName>
    </submittedName>
</protein>
<reference evidence="2" key="1">
    <citation type="journal article" date="2016" name="Proc. Natl. Acad. Sci. U.S.A.">
        <title>Lipid metabolic changes in an early divergent fungus govern the establishment of a mutualistic symbiosis with endobacteria.</title>
        <authorList>
            <person name="Lastovetsky O.A."/>
            <person name="Gaspar M.L."/>
            <person name="Mondo S.J."/>
            <person name="LaButti K.M."/>
            <person name="Sandor L."/>
            <person name="Grigoriev I.V."/>
            <person name="Henry S.A."/>
            <person name="Pawlowska T.E."/>
        </authorList>
    </citation>
    <scope>NUCLEOTIDE SEQUENCE [LARGE SCALE GENOMIC DNA]</scope>
    <source>
        <strain evidence="2">ATCC 52814</strain>
    </source>
</reference>
<organism evidence="2">
    <name type="scientific">Rhizopus microsporus var. microsporus</name>
    <dbReference type="NCBI Taxonomy" id="86635"/>
    <lineage>
        <taxon>Eukaryota</taxon>
        <taxon>Fungi</taxon>
        <taxon>Fungi incertae sedis</taxon>
        <taxon>Mucoromycota</taxon>
        <taxon>Mucoromycotina</taxon>
        <taxon>Mucoromycetes</taxon>
        <taxon>Mucorales</taxon>
        <taxon>Mucorineae</taxon>
        <taxon>Rhizopodaceae</taxon>
        <taxon>Rhizopus</taxon>
    </lineage>
</organism>